<keyword evidence="4" id="KW-0862">Zinc</keyword>
<feature type="domain" description="Deacetylase sirtuin-type" evidence="6">
    <location>
        <begin position="99"/>
        <end position="416"/>
    </location>
</feature>
<evidence type="ECO:0000256" key="5">
    <source>
        <dbReference type="SAM" id="MobiDB-lite"/>
    </source>
</evidence>
<reference evidence="7" key="1">
    <citation type="journal article" date="2020" name="Stud. Mycol.">
        <title>101 Dothideomycetes genomes: a test case for predicting lifestyles and emergence of pathogens.</title>
        <authorList>
            <person name="Haridas S."/>
            <person name="Albert R."/>
            <person name="Binder M."/>
            <person name="Bloem J."/>
            <person name="Labutti K."/>
            <person name="Salamov A."/>
            <person name="Andreopoulos B."/>
            <person name="Baker S."/>
            <person name="Barry K."/>
            <person name="Bills G."/>
            <person name="Bluhm B."/>
            <person name="Cannon C."/>
            <person name="Castanera R."/>
            <person name="Culley D."/>
            <person name="Daum C."/>
            <person name="Ezra D."/>
            <person name="Gonzalez J."/>
            <person name="Henrissat B."/>
            <person name="Kuo A."/>
            <person name="Liang C."/>
            <person name="Lipzen A."/>
            <person name="Lutzoni F."/>
            <person name="Magnuson J."/>
            <person name="Mondo S."/>
            <person name="Nolan M."/>
            <person name="Ohm R."/>
            <person name="Pangilinan J."/>
            <person name="Park H.-J."/>
            <person name="Ramirez L."/>
            <person name="Alfaro M."/>
            <person name="Sun H."/>
            <person name="Tritt A."/>
            <person name="Yoshinaga Y."/>
            <person name="Zwiers L.-H."/>
            <person name="Turgeon B."/>
            <person name="Goodwin S."/>
            <person name="Spatafora J."/>
            <person name="Crous P."/>
            <person name="Grigoriev I."/>
        </authorList>
    </citation>
    <scope>NUCLEOTIDE SEQUENCE</scope>
    <source>
        <strain evidence="7">CBS 269.34</strain>
    </source>
</reference>
<evidence type="ECO:0000256" key="3">
    <source>
        <dbReference type="ARBA" id="ARBA00023027"/>
    </source>
</evidence>
<evidence type="ECO:0000259" key="6">
    <source>
        <dbReference type="PROSITE" id="PS50305"/>
    </source>
</evidence>
<feature type="compositionally biased region" description="Low complexity" evidence="5">
    <location>
        <begin position="507"/>
        <end position="520"/>
    </location>
</feature>
<dbReference type="SUPFAM" id="SSF52467">
    <property type="entry name" value="DHS-like NAD/FAD-binding domain"/>
    <property type="match status" value="1"/>
</dbReference>
<evidence type="ECO:0000313" key="8">
    <source>
        <dbReference type="Proteomes" id="UP000799750"/>
    </source>
</evidence>
<gene>
    <name evidence="7" type="ORF">BU16DRAFT_485574</name>
</gene>
<keyword evidence="3" id="KW-0520">NAD</keyword>
<accession>A0A6A6QVA1</accession>
<organism evidence="7 8">
    <name type="scientific">Lophium mytilinum</name>
    <dbReference type="NCBI Taxonomy" id="390894"/>
    <lineage>
        <taxon>Eukaryota</taxon>
        <taxon>Fungi</taxon>
        <taxon>Dikarya</taxon>
        <taxon>Ascomycota</taxon>
        <taxon>Pezizomycotina</taxon>
        <taxon>Dothideomycetes</taxon>
        <taxon>Pleosporomycetidae</taxon>
        <taxon>Mytilinidiales</taxon>
        <taxon>Mytilinidiaceae</taxon>
        <taxon>Lophium</taxon>
    </lineage>
</organism>
<keyword evidence="2" id="KW-0808">Transferase</keyword>
<feature type="compositionally biased region" description="Low complexity" evidence="5">
    <location>
        <begin position="36"/>
        <end position="55"/>
    </location>
</feature>
<feature type="binding site" evidence="4">
    <location>
        <position position="254"/>
    </location>
    <ligand>
        <name>Zn(2+)</name>
        <dbReference type="ChEBI" id="CHEBI:29105"/>
    </ligand>
</feature>
<keyword evidence="8" id="KW-1185">Reference proteome</keyword>
<dbReference type="InterPro" id="IPR029035">
    <property type="entry name" value="DHS-like_NAD/FAD-binding_dom"/>
</dbReference>
<feature type="region of interest" description="Disordered" evidence="5">
    <location>
        <begin position="445"/>
        <end position="471"/>
    </location>
</feature>
<feature type="compositionally biased region" description="Basic and acidic residues" evidence="5">
    <location>
        <begin position="80"/>
        <end position="96"/>
    </location>
</feature>
<evidence type="ECO:0000256" key="4">
    <source>
        <dbReference type="PROSITE-ProRule" id="PRU00236"/>
    </source>
</evidence>
<dbReference type="PANTHER" id="PTHR47651">
    <property type="entry name" value="NAD-DEPENDENT HISTONE DEACETYLASE HST4"/>
    <property type="match status" value="1"/>
</dbReference>
<dbReference type="EMBL" id="MU004188">
    <property type="protein sequence ID" value="KAF2496126.1"/>
    <property type="molecule type" value="Genomic_DNA"/>
</dbReference>
<feature type="compositionally biased region" description="Basic residues" evidence="5">
    <location>
        <begin position="521"/>
        <end position="532"/>
    </location>
</feature>
<feature type="region of interest" description="Disordered" evidence="5">
    <location>
        <begin position="499"/>
        <end position="537"/>
    </location>
</feature>
<name>A0A6A6QVA1_9PEZI</name>
<dbReference type="Gene3D" id="3.40.50.1220">
    <property type="entry name" value="TPP-binding domain"/>
    <property type="match status" value="1"/>
</dbReference>
<feature type="compositionally biased region" description="Low complexity" evidence="5">
    <location>
        <begin position="15"/>
        <end position="26"/>
    </location>
</feature>
<evidence type="ECO:0000256" key="1">
    <source>
        <dbReference type="ARBA" id="ARBA00006924"/>
    </source>
</evidence>
<dbReference type="Gene3D" id="3.30.1600.10">
    <property type="entry name" value="SIR2/SIRT2 'Small Domain"/>
    <property type="match status" value="1"/>
</dbReference>
<dbReference type="GO" id="GO:0046872">
    <property type="term" value="F:metal ion binding"/>
    <property type="evidence" value="ECO:0007669"/>
    <property type="project" value="UniProtKB-KW"/>
</dbReference>
<feature type="region of interest" description="Disordered" evidence="5">
    <location>
        <begin position="1"/>
        <end position="96"/>
    </location>
</feature>
<dbReference type="Proteomes" id="UP000799750">
    <property type="component" value="Unassembled WGS sequence"/>
</dbReference>
<evidence type="ECO:0000256" key="2">
    <source>
        <dbReference type="ARBA" id="ARBA00022679"/>
    </source>
</evidence>
<dbReference type="InterPro" id="IPR026591">
    <property type="entry name" value="Sirtuin_cat_small_dom_sf"/>
</dbReference>
<protein>
    <submittedName>
        <fullName evidence="7">DHS-like NAD/FAD-binding domain-containing protein</fullName>
    </submittedName>
</protein>
<proteinExistence type="inferred from homology"/>
<feature type="binding site" evidence="4">
    <location>
        <position position="273"/>
    </location>
    <ligand>
        <name>Zn(2+)</name>
        <dbReference type="ChEBI" id="CHEBI:29105"/>
    </ligand>
</feature>
<dbReference type="InterPro" id="IPR003000">
    <property type="entry name" value="Sirtuin"/>
</dbReference>
<dbReference type="InterPro" id="IPR026590">
    <property type="entry name" value="Ssirtuin_cat_dom"/>
</dbReference>
<feature type="binding site" evidence="4">
    <location>
        <position position="276"/>
    </location>
    <ligand>
        <name>Zn(2+)</name>
        <dbReference type="ChEBI" id="CHEBI:29105"/>
    </ligand>
</feature>
<dbReference type="Pfam" id="PF02146">
    <property type="entry name" value="SIR2"/>
    <property type="match status" value="1"/>
</dbReference>
<dbReference type="GO" id="GO:0070403">
    <property type="term" value="F:NAD+ binding"/>
    <property type="evidence" value="ECO:0007669"/>
    <property type="project" value="InterPro"/>
</dbReference>
<evidence type="ECO:0000313" key="7">
    <source>
        <dbReference type="EMBL" id="KAF2496126.1"/>
    </source>
</evidence>
<feature type="active site" description="Proton acceptor" evidence="4">
    <location>
        <position position="243"/>
    </location>
</feature>
<comment type="similarity">
    <text evidence="1">Belongs to the sirtuin family. Class I subfamily.</text>
</comment>
<feature type="binding site" evidence="4">
    <location>
        <position position="251"/>
    </location>
    <ligand>
        <name>Zn(2+)</name>
        <dbReference type="ChEBI" id="CHEBI:29105"/>
    </ligand>
</feature>
<dbReference type="OrthoDB" id="2919105at2759"/>
<dbReference type="AlphaFoldDB" id="A0A6A6QVA1"/>
<dbReference type="GO" id="GO:0016740">
    <property type="term" value="F:transferase activity"/>
    <property type="evidence" value="ECO:0007669"/>
    <property type="project" value="UniProtKB-KW"/>
</dbReference>
<dbReference type="PANTHER" id="PTHR47651:SF17">
    <property type="entry name" value="DEACETYLASE SIRTUIN-TYPE DOMAIN-CONTAINING PROTEIN"/>
    <property type="match status" value="1"/>
</dbReference>
<sequence>MDTSFHFDDFASDGASSPLSSIRSLSPAPPTEFCYSARSYPSPSASQQSSAEASPAPDPMTAAAPSGDDDGPPPAKRRKISEPKPRTTERLDLRYGEVSEAEKPQLERLLKVLHKKRKIVVIAGAGISVSAGIPDFRSSTGLFKSLRKSQNLRSSGKDLFDASVYQDDQSTTSFHDMVRELSQTTKQAQPTAFHHLLATLAHEGRLLRLYSQNVDGIDTSLEPLKTEVPLPKKAPWPKTVQLHGGLDKMVCSKCHKLSDFEAGLFDGPIPPSCAECRTNDEVRAAVNKRSHGIGRLRPRMVLYNEHNPDDEAIGSVTRMDLRTRPDAIIVAGTTLKVPGVRRITREMCGVVRDRRDGMTVWINNDPEPIGKDLENCWDLIVRGPCDEVARYAGMPKWDDQSESEFKVVTDEELRKAKENTAEVVVVSPMKSKAFEQVQGQLVTPVASPRMAPRTSIEPPPSSLGSSTPTKKRKIIPTSKAAALMSASAAADLKPVVKAAPKKRVAKPKTSIPTKTTTKATKPTKKTGPKPRTNKITGAFGISKSTTSKTTAKQTLKVNMSLQQEETINVSPKKLTAVEIAIPMAPISPLAARNNASPLHNPPTPTRSPEMKSLIPVVSASTPEHTTTIKDMRITISPTGTLPRGLAGLID</sequence>
<dbReference type="PROSITE" id="PS50305">
    <property type="entry name" value="SIRTUIN"/>
    <property type="match status" value="1"/>
</dbReference>
<keyword evidence="4" id="KW-0479">Metal-binding</keyword>